<keyword evidence="9 15" id="KW-0067">ATP-binding</keyword>
<evidence type="ECO:0000256" key="12">
    <source>
        <dbReference type="ARBA" id="ARBA00022917"/>
    </source>
</evidence>
<keyword evidence="6 15" id="KW-0436">Ligase</keyword>
<dbReference type="AlphaFoldDB" id="A0A0H3XHS6"/>
<dbReference type="InterPro" id="IPR041616">
    <property type="entry name" value="PheRS_beta_core"/>
</dbReference>
<dbReference type="CDD" id="cd00769">
    <property type="entry name" value="PheRS_beta_core"/>
    <property type="match status" value="1"/>
</dbReference>
<evidence type="ECO:0000256" key="10">
    <source>
        <dbReference type="ARBA" id="ARBA00022842"/>
    </source>
</evidence>
<dbReference type="EC" id="6.1.1.20" evidence="15"/>
<proteinExistence type="inferred from homology"/>
<keyword evidence="12 15" id="KW-0648">Protein biosynthesis</keyword>
<evidence type="ECO:0000256" key="9">
    <source>
        <dbReference type="ARBA" id="ARBA00022840"/>
    </source>
</evidence>
<dbReference type="InterPro" id="IPR045864">
    <property type="entry name" value="aa-tRNA-synth_II/BPL/LPL"/>
</dbReference>
<dbReference type="InterPro" id="IPR005121">
    <property type="entry name" value="Fdx_antiC-bd"/>
</dbReference>
<dbReference type="Pfam" id="PF03483">
    <property type="entry name" value="B3_4"/>
    <property type="match status" value="1"/>
</dbReference>
<dbReference type="InterPro" id="IPR009061">
    <property type="entry name" value="DNA-bd_dom_put_sf"/>
</dbReference>
<keyword evidence="7 15" id="KW-0479">Metal-binding</keyword>
<keyword evidence="11 16" id="KW-0694">RNA-binding</keyword>
<dbReference type="SUPFAM" id="SSF56037">
    <property type="entry name" value="PheT/TilS domain"/>
    <property type="match status" value="1"/>
</dbReference>
<dbReference type="PROSITE" id="PS51483">
    <property type="entry name" value="B5"/>
    <property type="match status" value="1"/>
</dbReference>
<dbReference type="Gene3D" id="3.30.930.10">
    <property type="entry name" value="Bira Bifunctional Protein, Domain 2"/>
    <property type="match status" value="1"/>
</dbReference>
<dbReference type="SUPFAM" id="SSF50249">
    <property type="entry name" value="Nucleic acid-binding proteins"/>
    <property type="match status" value="1"/>
</dbReference>
<dbReference type="InterPro" id="IPR012340">
    <property type="entry name" value="NA-bd_OB-fold"/>
</dbReference>
<feature type="binding site" evidence="15">
    <location>
        <position position="460"/>
    </location>
    <ligand>
        <name>Mg(2+)</name>
        <dbReference type="ChEBI" id="CHEBI:18420"/>
        <note>shared with alpha subunit</note>
    </ligand>
</feature>
<gene>
    <name evidence="15 20" type="primary">pheT</name>
    <name evidence="20" type="ORF">SERIO_v1c07660</name>
</gene>
<dbReference type="CDD" id="cd02796">
    <property type="entry name" value="tRNA_bind_bactPheRS"/>
    <property type="match status" value="1"/>
</dbReference>
<dbReference type="GO" id="GO:0000287">
    <property type="term" value="F:magnesium ion binding"/>
    <property type="evidence" value="ECO:0007669"/>
    <property type="project" value="UniProtKB-UniRule"/>
</dbReference>
<dbReference type="NCBIfam" id="NF045760">
    <property type="entry name" value="YtpR"/>
    <property type="match status" value="1"/>
</dbReference>
<evidence type="ECO:0000313" key="20">
    <source>
        <dbReference type="EMBL" id="AKM54328.1"/>
    </source>
</evidence>
<keyword evidence="5 16" id="KW-0820">tRNA-binding</keyword>
<dbReference type="SMART" id="SM00874">
    <property type="entry name" value="B5"/>
    <property type="match status" value="1"/>
</dbReference>
<feature type="domain" description="TRNA-binding" evidence="17">
    <location>
        <begin position="39"/>
        <end position="147"/>
    </location>
</feature>
<dbReference type="Pfam" id="PF01588">
    <property type="entry name" value="tRNA_bind"/>
    <property type="match status" value="1"/>
</dbReference>
<dbReference type="InterPro" id="IPR005146">
    <property type="entry name" value="B3/B4_tRNA-bd"/>
</dbReference>
<evidence type="ECO:0000256" key="6">
    <source>
        <dbReference type="ARBA" id="ARBA00022598"/>
    </source>
</evidence>
<keyword evidence="10 15" id="KW-0460">Magnesium</keyword>
<dbReference type="InterPro" id="IPR005147">
    <property type="entry name" value="tRNA_synthase_B5-dom"/>
</dbReference>
<feature type="domain" description="FDX-ACB" evidence="18">
    <location>
        <begin position="705"/>
        <end position="796"/>
    </location>
</feature>
<evidence type="ECO:0000256" key="15">
    <source>
        <dbReference type="HAMAP-Rule" id="MF_00283"/>
    </source>
</evidence>
<dbReference type="SUPFAM" id="SSF55681">
    <property type="entry name" value="Class II aaRS and biotin synthetases"/>
    <property type="match status" value="1"/>
</dbReference>
<dbReference type="PANTHER" id="PTHR10947:SF0">
    <property type="entry name" value="PHENYLALANINE--TRNA LIGASE BETA SUBUNIT"/>
    <property type="match status" value="1"/>
</dbReference>
<evidence type="ECO:0000259" key="17">
    <source>
        <dbReference type="PROSITE" id="PS50886"/>
    </source>
</evidence>
<comment type="similarity">
    <text evidence="2 15">Belongs to the phenylalanyl-tRNA synthetase beta subunit family. Type 1 subfamily.</text>
</comment>
<dbReference type="Proteomes" id="UP000035661">
    <property type="component" value="Chromosome"/>
</dbReference>
<dbReference type="KEGG" id="seri:SERIO_v1c07660"/>
<feature type="binding site" evidence="15">
    <location>
        <position position="469"/>
    </location>
    <ligand>
        <name>Mg(2+)</name>
        <dbReference type="ChEBI" id="CHEBI:18420"/>
        <note>shared with alpha subunit</note>
    </ligand>
</feature>
<dbReference type="SUPFAM" id="SSF46955">
    <property type="entry name" value="Putative DNA-binding domain"/>
    <property type="match status" value="1"/>
</dbReference>
<evidence type="ECO:0000256" key="16">
    <source>
        <dbReference type="PROSITE-ProRule" id="PRU00209"/>
    </source>
</evidence>
<dbReference type="Gene3D" id="3.50.40.10">
    <property type="entry name" value="Phenylalanyl-trna Synthetase, Chain B, domain 3"/>
    <property type="match status" value="1"/>
</dbReference>
<evidence type="ECO:0000256" key="13">
    <source>
        <dbReference type="ARBA" id="ARBA00023146"/>
    </source>
</evidence>
<comment type="subcellular location">
    <subcellularLocation>
        <location evidence="1 15">Cytoplasm</location>
    </subcellularLocation>
</comment>
<dbReference type="EMBL" id="CP011856">
    <property type="protein sequence ID" value="AKM54328.1"/>
    <property type="molecule type" value="Genomic_DNA"/>
</dbReference>
<dbReference type="InterPro" id="IPR036690">
    <property type="entry name" value="Fdx_antiC-bd_sf"/>
</dbReference>
<dbReference type="Pfam" id="PF03484">
    <property type="entry name" value="B5"/>
    <property type="match status" value="1"/>
</dbReference>
<reference evidence="21" key="2">
    <citation type="submission" date="2015-06" db="EMBL/GenBank/DDBJ databases">
        <title>Complete genome sequence of Spiroplasma eriocheiris TDA-040725-5 (DSM 21848).</title>
        <authorList>
            <person name="Lo W.-S."/>
            <person name="Kuo C.-H."/>
        </authorList>
    </citation>
    <scope>NUCLEOTIDE SEQUENCE [LARGE SCALE GENOMIC DNA]</scope>
    <source>
        <strain evidence="21">TDA-040725-5</strain>
    </source>
</reference>
<dbReference type="GO" id="GO:0000049">
    <property type="term" value="F:tRNA binding"/>
    <property type="evidence" value="ECO:0007669"/>
    <property type="project" value="UniProtKB-UniRule"/>
</dbReference>
<evidence type="ECO:0000313" key="21">
    <source>
        <dbReference type="Proteomes" id="UP000035661"/>
    </source>
</evidence>
<dbReference type="PANTHER" id="PTHR10947">
    <property type="entry name" value="PHENYLALANYL-TRNA SYNTHETASE BETA CHAIN AND LEUCINE-RICH REPEAT-CONTAINING PROTEIN 47"/>
    <property type="match status" value="1"/>
</dbReference>
<dbReference type="InterPro" id="IPR002547">
    <property type="entry name" value="tRNA-bd_dom"/>
</dbReference>
<dbReference type="NCBIfam" id="TIGR00472">
    <property type="entry name" value="pheT_bact"/>
    <property type="match status" value="1"/>
</dbReference>
<evidence type="ECO:0000256" key="11">
    <source>
        <dbReference type="ARBA" id="ARBA00022884"/>
    </source>
</evidence>
<dbReference type="InterPro" id="IPR045060">
    <property type="entry name" value="Phe-tRNA-ligase_IIc_bsu"/>
</dbReference>
<dbReference type="SMART" id="SM00896">
    <property type="entry name" value="FDX-ACB"/>
    <property type="match status" value="1"/>
</dbReference>
<feature type="binding site" evidence="15">
    <location>
        <position position="470"/>
    </location>
    <ligand>
        <name>Mg(2+)</name>
        <dbReference type="ChEBI" id="CHEBI:18420"/>
        <note>shared with alpha subunit</note>
    </ligand>
</feature>
<keyword evidence="4 15" id="KW-0963">Cytoplasm</keyword>
<dbReference type="PROSITE" id="PS51447">
    <property type="entry name" value="FDX_ACB"/>
    <property type="match status" value="1"/>
</dbReference>
<feature type="binding site" evidence="15">
    <location>
        <position position="466"/>
    </location>
    <ligand>
        <name>Mg(2+)</name>
        <dbReference type="ChEBI" id="CHEBI:18420"/>
        <note>shared with alpha subunit</note>
    </ligand>
</feature>
<evidence type="ECO:0000256" key="7">
    <source>
        <dbReference type="ARBA" id="ARBA00022723"/>
    </source>
</evidence>
<dbReference type="GO" id="GO:0006432">
    <property type="term" value="P:phenylalanyl-tRNA aminoacylation"/>
    <property type="evidence" value="ECO:0007669"/>
    <property type="project" value="UniProtKB-UniRule"/>
</dbReference>
<dbReference type="InterPro" id="IPR033714">
    <property type="entry name" value="tRNA_bind_bactPheRS"/>
</dbReference>
<dbReference type="Gene3D" id="3.30.70.380">
    <property type="entry name" value="Ferrodoxin-fold anticodon-binding domain"/>
    <property type="match status" value="1"/>
</dbReference>
<evidence type="ECO:0000259" key="18">
    <source>
        <dbReference type="PROSITE" id="PS51447"/>
    </source>
</evidence>
<evidence type="ECO:0000256" key="5">
    <source>
        <dbReference type="ARBA" id="ARBA00022555"/>
    </source>
</evidence>
<dbReference type="GO" id="GO:0005524">
    <property type="term" value="F:ATP binding"/>
    <property type="evidence" value="ECO:0007669"/>
    <property type="project" value="UniProtKB-UniRule"/>
</dbReference>
<dbReference type="SUPFAM" id="SSF54991">
    <property type="entry name" value="Anticodon-binding domain of PheRS"/>
    <property type="match status" value="1"/>
</dbReference>
<dbReference type="HAMAP" id="MF_00283">
    <property type="entry name" value="Phe_tRNA_synth_beta1"/>
    <property type="match status" value="1"/>
</dbReference>
<accession>A0A0H3XHS6</accession>
<evidence type="ECO:0000256" key="1">
    <source>
        <dbReference type="ARBA" id="ARBA00004496"/>
    </source>
</evidence>
<dbReference type="RefSeq" id="WP_047791542.1">
    <property type="nucleotide sequence ID" value="NZ_CP011856.1"/>
</dbReference>
<feature type="domain" description="B5" evidence="19">
    <location>
        <begin position="406"/>
        <end position="482"/>
    </location>
</feature>
<name>A0A0H3XHS6_9MOLU</name>
<dbReference type="InterPro" id="IPR020825">
    <property type="entry name" value="Phe-tRNA_synthase-like_B3/B4"/>
</dbReference>
<dbReference type="InterPro" id="IPR004532">
    <property type="entry name" value="Phe-tRNA-ligase_IIc_bsu_bact"/>
</dbReference>
<keyword evidence="13 15" id="KW-0030">Aminoacyl-tRNA synthetase</keyword>
<dbReference type="GO" id="GO:0004826">
    <property type="term" value="F:phenylalanine-tRNA ligase activity"/>
    <property type="evidence" value="ECO:0007669"/>
    <property type="project" value="UniProtKB-UniRule"/>
</dbReference>
<evidence type="ECO:0000256" key="4">
    <source>
        <dbReference type="ARBA" id="ARBA00022490"/>
    </source>
</evidence>
<evidence type="ECO:0000256" key="2">
    <source>
        <dbReference type="ARBA" id="ARBA00008653"/>
    </source>
</evidence>
<dbReference type="PATRIC" id="fig|743698.3.peg.769"/>
<evidence type="ECO:0000256" key="3">
    <source>
        <dbReference type="ARBA" id="ARBA00011209"/>
    </source>
</evidence>
<reference evidence="20 21" key="1">
    <citation type="journal article" date="2015" name="Genome Biol. Evol.">
        <title>Found and Lost: The Fates of Horizontally Acquired Genes in Arthropod-Symbiotic Spiroplasma.</title>
        <authorList>
            <person name="Lo W.S."/>
            <person name="Gasparich G.E."/>
            <person name="Kuo C.H."/>
        </authorList>
    </citation>
    <scope>NUCLEOTIDE SEQUENCE [LARGE SCALE GENOMIC DNA]</scope>
    <source>
        <strain evidence="21">TDA-040725-5</strain>
    </source>
</reference>
<dbReference type="Gene3D" id="3.30.56.10">
    <property type="match status" value="2"/>
</dbReference>
<dbReference type="PROSITE" id="PS50886">
    <property type="entry name" value="TRBD"/>
    <property type="match status" value="1"/>
</dbReference>
<comment type="cofactor">
    <cofactor evidence="15">
        <name>Mg(2+)</name>
        <dbReference type="ChEBI" id="CHEBI:18420"/>
    </cofactor>
    <text evidence="15">Binds 2 magnesium ions per tetramer.</text>
</comment>
<evidence type="ECO:0000259" key="19">
    <source>
        <dbReference type="PROSITE" id="PS51483"/>
    </source>
</evidence>
<dbReference type="Pfam" id="PF17759">
    <property type="entry name" value="tRNA_synthFbeta"/>
    <property type="match status" value="1"/>
</dbReference>
<dbReference type="GO" id="GO:0009328">
    <property type="term" value="C:phenylalanine-tRNA ligase complex"/>
    <property type="evidence" value="ECO:0007669"/>
    <property type="project" value="TreeGrafter"/>
</dbReference>
<keyword evidence="8 15" id="KW-0547">Nucleotide-binding</keyword>
<evidence type="ECO:0000256" key="8">
    <source>
        <dbReference type="ARBA" id="ARBA00022741"/>
    </source>
</evidence>
<sequence length="796" mass="90605">MIITRKWLERYIDLNKISDEQIISALNSLGFEVDNYHNYDQNTNIVLGRVQVVNLIPDTHLNFCLVDTKVELVDPIVCGASNVAEEMYVVVAKPGSHLANGADIAATNIRGFASEGMICSLEELGIPKGTLTTAELDEILPLTEDIDIHYENLGTSAIGKMLGLDDASFEVDLTLNRSDGLSAYELARELANYFNRKLEPLELEDPGELTEYENNLKVIIDTNDVNVAVSANIQLQENRHPLAAKKRIWLKMNQYQSDITKPIHDLLAVTTIETGQPLLGYDRQKIKGTLKITDNYENKEFGISKGDLVVIDDDQFVELIGVKTNPTYEITSTTTEITILAVNINFTKMRSQQRKVGISNLNLQRYIKPLSSATVNIGLGRFIKLLELHEYLTKVSVINFVKEKYLENDQIMVSLSYLNSLIGHQFALKDVKELLEPLDFVINEQDHNHFVVQPPAMRTDLHQPADIVEEVARLFGYDNIIATPPVVPHGKKTSHNKTKVITDFEQWLLGHGFYQAKTYSLVSDQENQDFNLFGYQNPYRLLSPLSQDHQTMRLSLLNSLLTAVQYNNARNLDNVKLFTIEKIYFNDNQENYHASFIAQADVIKSNLTADKLANSYYYMKGLLEGFLTKVQIPLTKLAYRQTHPLPIFHPYQTSEVYLDNQLLAVIEKVHPHLLSNNIDTYFCEINLEVIFNYPHKIPTFFHELNKYSSSTRDISMLIKKTDNYGDLEPKIIANLNHLTNVEVVGQYQGENIADDMRSLTVRFTFNSNDQQLTEVDVNNEYEKIKNNLTKLGITIR</sequence>
<evidence type="ECO:0000256" key="14">
    <source>
        <dbReference type="ARBA" id="ARBA00049255"/>
    </source>
</evidence>
<dbReference type="Gene3D" id="2.40.50.140">
    <property type="entry name" value="Nucleic acid-binding proteins"/>
    <property type="match status" value="1"/>
</dbReference>
<keyword evidence="21" id="KW-1185">Reference proteome</keyword>
<dbReference type="STRING" id="315358.SERIO_v1c07660"/>
<organism evidence="20 21">
    <name type="scientific">Spiroplasma eriocheiris</name>
    <dbReference type="NCBI Taxonomy" id="315358"/>
    <lineage>
        <taxon>Bacteria</taxon>
        <taxon>Bacillati</taxon>
        <taxon>Mycoplasmatota</taxon>
        <taxon>Mollicutes</taxon>
        <taxon>Entomoplasmatales</taxon>
        <taxon>Spiroplasmataceae</taxon>
        <taxon>Spiroplasma</taxon>
    </lineage>
</organism>
<dbReference type="Pfam" id="PF03147">
    <property type="entry name" value="FDX-ACB"/>
    <property type="match status" value="1"/>
</dbReference>
<comment type="catalytic activity">
    <reaction evidence="14 15">
        <text>tRNA(Phe) + L-phenylalanine + ATP = L-phenylalanyl-tRNA(Phe) + AMP + diphosphate + H(+)</text>
        <dbReference type="Rhea" id="RHEA:19413"/>
        <dbReference type="Rhea" id="RHEA-COMP:9668"/>
        <dbReference type="Rhea" id="RHEA-COMP:9699"/>
        <dbReference type="ChEBI" id="CHEBI:15378"/>
        <dbReference type="ChEBI" id="CHEBI:30616"/>
        <dbReference type="ChEBI" id="CHEBI:33019"/>
        <dbReference type="ChEBI" id="CHEBI:58095"/>
        <dbReference type="ChEBI" id="CHEBI:78442"/>
        <dbReference type="ChEBI" id="CHEBI:78531"/>
        <dbReference type="ChEBI" id="CHEBI:456215"/>
        <dbReference type="EC" id="6.1.1.20"/>
    </reaction>
</comment>
<protein>
    <recommendedName>
        <fullName evidence="15">Phenylalanine--tRNA ligase beta subunit</fullName>
        <ecNumber evidence="15">6.1.1.20</ecNumber>
    </recommendedName>
    <alternativeName>
        <fullName evidence="15">Phenylalanyl-tRNA synthetase beta subunit</fullName>
        <shortName evidence="15">PheRS</shortName>
    </alternativeName>
</protein>
<comment type="subunit">
    <text evidence="3 15">Tetramer of two alpha and two beta subunits.</text>
</comment>